<gene>
    <name evidence="2" type="ORF">F6R98_17150</name>
</gene>
<dbReference type="CDD" id="cd00588">
    <property type="entry name" value="CheW_like"/>
    <property type="match status" value="1"/>
</dbReference>
<dbReference type="InParanoid" id="A0A5Q0BPY8"/>
<dbReference type="SUPFAM" id="SSF50341">
    <property type="entry name" value="CheW-like"/>
    <property type="match status" value="1"/>
</dbReference>
<dbReference type="GO" id="GO:0006935">
    <property type="term" value="P:chemotaxis"/>
    <property type="evidence" value="ECO:0007669"/>
    <property type="project" value="InterPro"/>
</dbReference>
<evidence type="ECO:0000313" key="3">
    <source>
        <dbReference type="Proteomes" id="UP000325755"/>
    </source>
</evidence>
<organism evidence="2 3">
    <name type="scientific">Candidatus Methylospira mobilis</name>
    <dbReference type="NCBI Taxonomy" id="1808979"/>
    <lineage>
        <taxon>Bacteria</taxon>
        <taxon>Pseudomonadati</taxon>
        <taxon>Pseudomonadota</taxon>
        <taxon>Gammaproteobacteria</taxon>
        <taxon>Methylococcales</taxon>
        <taxon>Methylococcaceae</taxon>
        <taxon>Candidatus Methylospira</taxon>
    </lineage>
</organism>
<name>A0A5Q0BPY8_9GAMM</name>
<proteinExistence type="predicted"/>
<protein>
    <submittedName>
        <fullName evidence="2">Chemotaxis protein CheW</fullName>
    </submittedName>
</protein>
<sequence length="170" mass="18219">MMQARTPEPPQSDLVLRVLLRKLQCAIYLDYIERVLPLAALQPVPGAPHHLAGLLNYRGLSLPVVDLGAWLGIAGKEPYHIDTPMLLCSDGQTRIGFVVNEVMQIEQAEASTVQLQAAFSSSGSPFAASLNTGAGLALLLDMKQIMTLNFADAAINCQVDAHLLSVLTTA</sequence>
<dbReference type="InterPro" id="IPR039315">
    <property type="entry name" value="CheW"/>
</dbReference>
<evidence type="ECO:0000313" key="2">
    <source>
        <dbReference type="EMBL" id="QFY44147.1"/>
    </source>
</evidence>
<dbReference type="Gene3D" id="2.40.50.180">
    <property type="entry name" value="CheA-289, Domain 4"/>
    <property type="match status" value="1"/>
</dbReference>
<dbReference type="PANTHER" id="PTHR22617:SF23">
    <property type="entry name" value="CHEMOTAXIS PROTEIN CHEW"/>
    <property type="match status" value="1"/>
</dbReference>
<dbReference type="AlphaFoldDB" id="A0A5Q0BPY8"/>
<dbReference type="EMBL" id="CP044205">
    <property type="protein sequence ID" value="QFY44147.1"/>
    <property type="molecule type" value="Genomic_DNA"/>
</dbReference>
<accession>A0A5Q0BPY8</accession>
<dbReference type="KEGG" id="mmob:F6R98_17150"/>
<evidence type="ECO:0000259" key="1">
    <source>
        <dbReference type="PROSITE" id="PS50851"/>
    </source>
</evidence>
<dbReference type="PROSITE" id="PS50851">
    <property type="entry name" value="CHEW"/>
    <property type="match status" value="1"/>
</dbReference>
<dbReference type="PANTHER" id="PTHR22617">
    <property type="entry name" value="CHEMOTAXIS SENSOR HISTIDINE KINASE-RELATED"/>
    <property type="match status" value="1"/>
</dbReference>
<dbReference type="GO" id="GO:0005829">
    <property type="term" value="C:cytosol"/>
    <property type="evidence" value="ECO:0007669"/>
    <property type="project" value="TreeGrafter"/>
</dbReference>
<keyword evidence="3" id="KW-1185">Reference proteome</keyword>
<dbReference type="Pfam" id="PF01584">
    <property type="entry name" value="CheW"/>
    <property type="match status" value="1"/>
</dbReference>
<reference evidence="2 3" key="1">
    <citation type="submission" date="2019-09" db="EMBL/GenBank/DDBJ databases">
        <title>Ecophysiology of the spiral-shaped methanotroph Methylospira mobilis as revealed by the complete genome sequence.</title>
        <authorList>
            <person name="Oshkin I.Y."/>
            <person name="Dedysh S.N."/>
            <person name="Miroshnikov K."/>
            <person name="Danilova O.V."/>
            <person name="Hakobyan A."/>
            <person name="Liesack W."/>
        </authorList>
    </citation>
    <scope>NUCLEOTIDE SEQUENCE [LARGE SCALE GENOMIC DNA]</scope>
    <source>
        <strain evidence="2 3">Shm1</strain>
    </source>
</reference>
<dbReference type="RefSeq" id="WP_153250115.1">
    <property type="nucleotide sequence ID" value="NZ_CP044205.1"/>
</dbReference>
<dbReference type="InterPro" id="IPR036061">
    <property type="entry name" value="CheW-like_dom_sf"/>
</dbReference>
<dbReference type="SMART" id="SM00260">
    <property type="entry name" value="CheW"/>
    <property type="match status" value="1"/>
</dbReference>
<dbReference type="OrthoDB" id="9790406at2"/>
<dbReference type="Proteomes" id="UP000325755">
    <property type="component" value="Chromosome"/>
</dbReference>
<dbReference type="InterPro" id="IPR002545">
    <property type="entry name" value="CheW-lke_dom"/>
</dbReference>
<dbReference type="GO" id="GO:0007165">
    <property type="term" value="P:signal transduction"/>
    <property type="evidence" value="ECO:0007669"/>
    <property type="project" value="InterPro"/>
</dbReference>
<dbReference type="Gene3D" id="2.30.30.40">
    <property type="entry name" value="SH3 Domains"/>
    <property type="match status" value="1"/>
</dbReference>
<feature type="domain" description="CheW-like" evidence="1">
    <location>
        <begin position="11"/>
        <end position="151"/>
    </location>
</feature>